<feature type="region of interest" description="Disordered" evidence="1">
    <location>
        <begin position="82"/>
        <end position="101"/>
    </location>
</feature>
<dbReference type="Proteomes" id="UP001054252">
    <property type="component" value="Unassembled WGS sequence"/>
</dbReference>
<protein>
    <recommendedName>
        <fullName evidence="4">Haloacid dehalogenase superfamily protein</fullName>
    </recommendedName>
</protein>
<dbReference type="GO" id="GO:0008962">
    <property type="term" value="F:phosphatidylglycerophosphatase activity"/>
    <property type="evidence" value="ECO:0007669"/>
    <property type="project" value="InterPro"/>
</dbReference>
<reference evidence="2 3" key="1">
    <citation type="journal article" date="2021" name="Commun. Biol.">
        <title>The genome of Shorea leprosula (Dipterocarpaceae) highlights the ecological relevance of drought in aseasonal tropical rainforests.</title>
        <authorList>
            <person name="Ng K.K.S."/>
            <person name="Kobayashi M.J."/>
            <person name="Fawcett J.A."/>
            <person name="Hatakeyama M."/>
            <person name="Paape T."/>
            <person name="Ng C.H."/>
            <person name="Ang C.C."/>
            <person name="Tnah L.H."/>
            <person name="Lee C.T."/>
            <person name="Nishiyama T."/>
            <person name="Sese J."/>
            <person name="O'Brien M.J."/>
            <person name="Copetti D."/>
            <person name="Mohd Noor M.I."/>
            <person name="Ong R.C."/>
            <person name="Putra M."/>
            <person name="Sireger I.Z."/>
            <person name="Indrioko S."/>
            <person name="Kosugi Y."/>
            <person name="Izuno A."/>
            <person name="Isagi Y."/>
            <person name="Lee S.L."/>
            <person name="Shimizu K.K."/>
        </authorList>
    </citation>
    <scope>NUCLEOTIDE SEQUENCE [LARGE SCALE GENOMIC DNA]</scope>
    <source>
        <strain evidence="2">214</strain>
    </source>
</reference>
<dbReference type="PANTHER" id="PTHR19288:SF25">
    <property type="entry name" value="PHOSPHATIDYLGLYCEROPHOSPHATASE GEP4, MITOCHONDRIAL"/>
    <property type="match status" value="1"/>
</dbReference>
<dbReference type="NCBIfam" id="TIGR01668">
    <property type="entry name" value="YqeG_hyp_ppase"/>
    <property type="match status" value="1"/>
</dbReference>
<dbReference type="InterPro" id="IPR006549">
    <property type="entry name" value="HAD-SF_hydro_IIIA"/>
</dbReference>
<dbReference type="NCBIfam" id="TIGR01662">
    <property type="entry name" value="HAD-SF-IIIA"/>
    <property type="match status" value="1"/>
</dbReference>
<dbReference type="Gene3D" id="3.40.50.1000">
    <property type="entry name" value="HAD superfamily/HAD-like"/>
    <property type="match status" value="1"/>
</dbReference>
<dbReference type="GO" id="GO:0005737">
    <property type="term" value="C:cytoplasm"/>
    <property type="evidence" value="ECO:0007669"/>
    <property type="project" value="TreeGrafter"/>
</dbReference>
<dbReference type="InterPro" id="IPR027706">
    <property type="entry name" value="PGP_Pase"/>
</dbReference>
<dbReference type="InterPro" id="IPR010021">
    <property type="entry name" value="PGPP1/Gep4"/>
</dbReference>
<evidence type="ECO:0000313" key="3">
    <source>
        <dbReference type="Proteomes" id="UP001054252"/>
    </source>
</evidence>
<dbReference type="EMBL" id="BPVZ01000047">
    <property type="protein sequence ID" value="GKV17179.1"/>
    <property type="molecule type" value="Genomic_DNA"/>
</dbReference>
<evidence type="ECO:0000313" key="2">
    <source>
        <dbReference type="EMBL" id="GKV17179.1"/>
    </source>
</evidence>
<accession>A0AAV5JRF5</accession>
<gene>
    <name evidence="2" type="ORF">SLEP1_g27715</name>
</gene>
<sequence length="341" mass="38946">MHTSPAPCCYYSVPNSFLHRPPLNTKLSFLTNQIYTKNFSSLALLTTNYCSKTPERRSPNSQSTSYPGRRRATLFHQFHSFTGKNTNYQHPEPQNEEQSGPREREFFKFVWVIFINMWWLDLRAALGQRINVEGVVSSVSVMVRDQHLALPHVKVPDMRYIDWNELRRRGFKGVVFDKDNTITAPYSLTLYPHLASSLEQCKAVFGHDVAVFSNSAGLLEYDRDGSKAKALERTIGIKVVRHGVKKPAGTAEEIEEHFGCKSSQLIMVGDRPFTDIVYGNRNGFFTILTEPLCLAGEPFIVRQVRKLELILVNRWLRRGLKPIDHALLSDAPSCVKDLHHL</sequence>
<dbReference type="Pfam" id="PF09419">
    <property type="entry name" value="PGP_phosphatase"/>
    <property type="match status" value="1"/>
</dbReference>
<dbReference type="InterPro" id="IPR036412">
    <property type="entry name" value="HAD-like_sf"/>
</dbReference>
<dbReference type="AlphaFoldDB" id="A0AAV5JRF5"/>
<dbReference type="PANTHER" id="PTHR19288">
    <property type="entry name" value="4-NITROPHENYLPHOSPHATASE-RELATED"/>
    <property type="match status" value="1"/>
</dbReference>
<organism evidence="2 3">
    <name type="scientific">Rubroshorea leprosula</name>
    <dbReference type="NCBI Taxonomy" id="152421"/>
    <lineage>
        <taxon>Eukaryota</taxon>
        <taxon>Viridiplantae</taxon>
        <taxon>Streptophyta</taxon>
        <taxon>Embryophyta</taxon>
        <taxon>Tracheophyta</taxon>
        <taxon>Spermatophyta</taxon>
        <taxon>Magnoliopsida</taxon>
        <taxon>eudicotyledons</taxon>
        <taxon>Gunneridae</taxon>
        <taxon>Pentapetalae</taxon>
        <taxon>rosids</taxon>
        <taxon>malvids</taxon>
        <taxon>Malvales</taxon>
        <taxon>Dipterocarpaceae</taxon>
        <taxon>Rubroshorea</taxon>
    </lineage>
</organism>
<keyword evidence="3" id="KW-1185">Reference proteome</keyword>
<dbReference type="SUPFAM" id="SSF56784">
    <property type="entry name" value="HAD-like"/>
    <property type="match status" value="1"/>
</dbReference>
<dbReference type="FunFam" id="3.40.50.1000:FF:000148">
    <property type="entry name" value="Haloacid dehalogenase superfamily protein"/>
    <property type="match status" value="1"/>
</dbReference>
<proteinExistence type="predicted"/>
<name>A0AAV5JRF5_9ROSI</name>
<comment type="caution">
    <text evidence="2">The sequence shown here is derived from an EMBL/GenBank/DDBJ whole genome shotgun (WGS) entry which is preliminary data.</text>
</comment>
<evidence type="ECO:0008006" key="4">
    <source>
        <dbReference type="Google" id="ProtNLM"/>
    </source>
</evidence>
<evidence type="ECO:0000256" key="1">
    <source>
        <dbReference type="SAM" id="MobiDB-lite"/>
    </source>
</evidence>
<dbReference type="InterPro" id="IPR023214">
    <property type="entry name" value="HAD_sf"/>
</dbReference>